<reference evidence="2 3" key="1">
    <citation type="submission" date="2016-08" db="EMBL/GenBank/DDBJ databases">
        <title>Salinivibrio phage SMHB1.</title>
        <authorList>
            <person name="Olonade I.T."/>
            <person name="van Zyl L.J."/>
            <person name="Trindade M.I."/>
        </authorList>
    </citation>
    <scope>NUCLEOTIDE SEQUENCE [LARGE SCALE GENOMIC DNA]</scope>
</reference>
<dbReference type="KEGG" id="vg:54977081"/>
<gene>
    <name evidence="2" type="primary">PP_00046</name>
</gene>
<keyword evidence="3" id="KW-1185">Reference proteome</keyword>
<dbReference type="GeneID" id="54977081"/>
<name>A0A1D9C9S5_9CAUD</name>
<evidence type="ECO:0000256" key="1">
    <source>
        <dbReference type="SAM" id="MobiDB-lite"/>
    </source>
</evidence>
<feature type="region of interest" description="Disordered" evidence="1">
    <location>
        <begin position="61"/>
        <end position="81"/>
    </location>
</feature>
<dbReference type="Proteomes" id="UP000225897">
    <property type="component" value="Segment"/>
</dbReference>
<organism evidence="2 3">
    <name type="scientific">Salinivibrio phage SMHB1</name>
    <dbReference type="NCBI Taxonomy" id="1897436"/>
    <lineage>
        <taxon>Viruses</taxon>
        <taxon>Duplodnaviria</taxon>
        <taxon>Heunggongvirae</taxon>
        <taxon>Uroviricota</taxon>
        <taxon>Caudoviricetes</taxon>
        <taxon>Peduoviridae</taxon>
        <taxon>Playavirus</taxon>
        <taxon>Playavirus SMHB1</taxon>
    </lineage>
</organism>
<feature type="region of interest" description="Disordered" evidence="1">
    <location>
        <begin position="123"/>
        <end position="152"/>
    </location>
</feature>
<accession>A0A1D9C9S5</accession>
<protein>
    <submittedName>
        <fullName evidence="2">Uncharacterized protein</fullName>
    </submittedName>
</protein>
<evidence type="ECO:0000313" key="3">
    <source>
        <dbReference type="Proteomes" id="UP000225897"/>
    </source>
</evidence>
<proteinExistence type="predicted"/>
<evidence type="ECO:0000313" key="2">
    <source>
        <dbReference type="EMBL" id="AOY11851.1"/>
    </source>
</evidence>
<dbReference type="EMBL" id="KX774374">
    <property type="protein sequence ID" value="AOY11851.1"/>
    <property type="molecule type" value="Genomic_DNA"/>
</dbReference>
<sequence>MIYFKDEHDNVYGYEEIDLLHDKEINIQISSLEQEGKNEALIAELRSKILISEDLVQISEQEARDITSPSQEERAQQHAREEHCWVKSELDKVEVQLMYHWTSDPRAKATVEAWSQYAQQLRNYTSTGDDGNPYIRDGETRPVSPLDAPAQE</sequence>
<dbReference type="RefSeq" id="YP_009786988.1">
    <property type="nucleotide sequence ID" value="NC_047775.1"/>
</dbReference>